<dbReference type="AlphaFoldDB" id="A0A7I9V9M4"/>
<dbReference type="PROSITE" id="PS51736">
    <property type="entry name" value="RECOMBINASES_3"/>
    <property type="match status" value="1"/>
</dbReference>
<evidence type="ECO:0000259" key="4">
    <source>
        <dbReference type="PROSITE" id="PS51737"/>
    </source>
</evidence>
<organism evidence="5 6">
    <name type="scientific">Gordonia spumicola</name>
    <dbReference type="NCBI Taxonomy" id="589161"/>
    <lineage>
        <taxon>Bacteria</taxon>
        <taxon>Bacillati</taxon>
        <taxon>Actinomycetota</taxon>
        <taxon>Actinomycetes</taxon>
        <taxon>Mycobacteriales</taxon>
        <taxon>Gordoniaceae</taxon>
        <taxon>Gordonia</taxon>
    </lineage>
</organism>
<dbReference type="GO" id="GO:0000150">
    <property type="term" value="F:DNA strand exchange activity"/>
    <property type="evidence" value="ECO:0007669"/>
    <property type="project" value="InterPro"/>
</dbReference>
<dbReference type="Proteomes" id="UP000444960">
    <property type="component" value="Unassembled WGS sequence"/>
</dbReference>
<dbReference type="CDD" id="cd00338">
    <property type="entry name" value="Ser_Recombinase"/>
    <property type="match status" value="1"/>
</dbReference>
<accession>A0A7I9V9M4</accession>
<evidence type="ECO:0000313" key="5">
    <source>
        <dbReference type="EMBL" id="GEE01942.1"/>
    </source>
</evidence>
<feature type="domain" description="Recombinase" evidence="4">
    <location>
        <begin position="162"/>
        <end position="292"/>
    </location>
</feature>
<dbReference type="InterPro" id="IPR036162">
    <property type="entry name" value="Resolvase-like_N_sf"/>
</dbReference>
<sequence>MTPTIRVLGRVRLSRTTEESTSVERQREVVEQWASMQDAQIVGWAIDDGVSGSVDPFHTPSLGPWLTDPEKIGQYDAVVAWKLDRLGRSAVLLNKLFGWANDNGKTLVSVSESIDLSTWSGRMLASVIAGLAEGELEAIRERQVSSRAKLRELGRWAGGTFPYGYVPVRVEDGAGWRLEVDPVGRSVIQSIVDDVIAGRGVPYAIKRLNDAGTLIPTEHKKSLRGGTPDASKRWFQQTVRQLIRSQALLGYSMKAGATVRDDNGDPVMIGEPLISLAEFERVQKMTEKKMTYDRREVPYALTGIVVCPGCRRPLRHSKTQTKRTMKSGEPKVYEFVYLIHPDEYKDRCEYGRSTPIPLDYAELFVEELFLDEVGDLSVVERVWMPGDSRDEEIRAAVAALDELQALIGTMASETAKQRLRSQIQAKDAELSALEASPRVEAHWKYEPVGGTYRDQWESSTSEGRRSLLLRSGITFALRVDTGGQRRTKSAPGATYGEILVPADLRERLGISQP</sequence>
<dbReference type="PANTHER" id="PTHR30461">
    <property type="entry name" value="DNA-INVERTASE FROM LAMBDOID PROPHAGE"/>
    <property type="match status" value="1"/>
</dbReference>
<proteinExistence type="predicted"/>
<feature type="domain" description="Resolvase/invertase-type recombinase catalytic" evidence="3">
    <location>
        <begin position="6"/>
        <end position="154"/>
    </location>
</feature>
<dbReference type="InterPro" id="IPR006119">
    <property type="entry name" value="Resolv_N"/>
</dbReference>
<dbReference type="Gene3D" id="3.90.1750.20">
    <property type="entry name" value="Putative Large Serine Recombinase, Chain B, Domain 2"/>
    <property type="match status" value="1"/>
</dbReference>
<dbReference type="SMART" id="SM00857">
    <property type="entry name" value="Resolvase"/>
    <property type="match status" value="1"/>
</dbReference>
<evidence type="ECO:0000313" key="6">
    <source>
        <dbReference type="Proteomes" id="UP000444960"/>
    </source>
</evidence>
<evidence type="ECO:0000259" key="3">
    <source>
        <dbReference type="PROSITE" id="PS51736"/>
    </source>
</evidence>
<evidence type="ECO:0000256" key="2">
    <source>
        <dbReference type="ARBA" id="ARBA00023172"/>
    </source>
</evidence>
<gene>
    <name evidence="5" type="ORF">nbrc107696_23880</name>
</gene>
<dbReference type="Pfam" id="PF00239">
    <property type="entry name" value="Resolvase"/>
    <property type="match status" value="1"/>
</dbReference>
<dbReference type="EMBL" id="BJOV01000005">
    <property type="protein sequence ID" value="GEE01942.1"/>
    <property type="molecule type" value="Genomic_DNA"/>
</dbReference>
<comment type="caution">
    <text evidence="5">The sequence shown here is derived from an EMBL/GenBank/DDBJ whole genome shotgun (WGS) entry which is preliminary data.</text>
</comment>
<dbReference type="InterPro" id="IPR038109">
    <property type="entry name" value="DNA_bind_recomb_sf"/>
</dbReference>
<dbReference type="InterPro" id="IPR050639">
    <property type="entry name" value="SSR_resolvase"/>
</dbReference>
<dbReference type="Pfam" id="PF07508">
    <property type="entry name" value="Recombinase"/>
    <property type="match status" value="1"/>
</dbReference>
<dbReference type="Gene3D" id="3.40.50.1390">
    <property type="entry name" value="Resolvase, N-terminal catalytic domain"/>
    <property type="match status" value="1"/>
</dbReference>
<dbReference type="SUPFAM" id="SSF53041">
    <property type="entry name" value="Resolvase-like"/>
    <property type="match status" value="1"/>
</dbReference>
<protein>
    <submittedName>
        <fullName evidence="5">Integrase</fullName>
    </submittedName>
</protein>
<dbReference type="OrthoDB" id="4367319at2"/>
<reference evidence="6" key="1">
    <citation type="submission" date="2019-06" db="EMBL/GenBank/DDBJ databases">
        <title>Gordonia isolated from sludge of a wastewater treatment plant.</title>
        <authorList>
            <person name="Tamura T."/>
            <person name="Aoyama K."/>
            <person name="Kang Y."/>
            <person name="Saito S."/>
            <person name="Akiyama N."/>
            <person name="Yazawa K."/>
            <person name="Gonoi T."/>
            <person name="Mikami Y."/>
        </authorList>
    </citation>
    <scope>NUCLEOTIDE SEQUENCE [LARGE SCALE GENOMIC DNA]</scope>
    <source>
        <strain evidence="6">NBRC 107696</strain>
    </source>
</reference>
<name>A0A7I9V9M4_9ACTN</name>
<dbReference type="PROSITE" id="PS51737">
    <property type="entry name" value="RECOMBINASE_DNA_BIND"/>
    <property type="match status" value="1"/>
</dbReference>
<dbReference type="GO" id="GO:0003677">
    <property type="term" value="F:DNA binding"/>
    <property type="evidence" value="ECO:0007669"/>
    <property type="project" value="UniProtKB-KW"/>
</dbReference>
<keyword evidence="6" id="KW-1185">Reference proteome</keyword>
<evidence type="ECO:0000256" key="1">
    <source>
        <dbReference type="ARBA" id="ARBA00023125"/>
    </source>
</evidence>
<dbReference type="PANTHER" id="PTHR30461:SF2">
    <property type="entry name" value="SERINE RECOMBINASE PINE-RELATED"/>
    <property type="match status" value="1"/>
</dbReference>
<dbReference type="InterPro" id="IPR011109">
    <property type="entry name" value="DNA_bind_recombinase_dom"/>
</dbReference>
<keyword evidence="1" id="KW-0238">DNA-binding</keyword>
<dbReference type="RefSeq" id="WP_161895729.1">
    <property type="nucleotide sequence ID" value="NZ_BJOV01000005.1"/>
</dbReference>
<keyword evidence="2" id="KW-0233">DNA recombination</keyword>